<evidence type="ECO:0000259" key="4">
    <source>
        <dbReference type="Pfam" id="PF00467"/>
    </source>
</evidence>
<dbReference type="GO" id="GO:0003735">
    <property type="term" value="F:structural constituent of ribosome"/>
    <property type="evidence" value="ECO:0007669"/>
    <property type="project" value="InterPro"/>
</dbReference>
<dbReference type="FunFam" id="2.30.30.30:FF:000045">
    <property type="entry name" value="50S ribosomal protein L14e"/>
    <property type="match status" value="1"/>
</dbReference>
<sequence length="100" mass="11142">MAVFEIGRICYKTLGREAGRKCVIVDVIDENYVVVTGPKSLTGVRRRKVNISHVEPLDKKIEIEKGASDEAVLEAIRKAGLEEFMREKIAVKKVAQASSR</sequence>
<dbReference type="InterPro" id="IPR008991">
    <property type="entry name" value="Translation_prot_SH3-like_sf"/>
</dbReference>
<dbReference type="InterPro" id="IPR014722">
    <property type="entry name" value="Rib_uL2_dom2"/>
</dbReference>
<dbReference type="InterPro" id="IPR039660">
    <property type="entry name" value="Ribosomal_eL14"/>
</dbReference>
<dbReference type="CDD" id="cd06088">
    <property type="entry name" value="KOW_RPL14"/>
    <property type="match status" value="1"/>
</dbReference>
<name>A0A7C1IHH3_9CREN</name>
<dbReference type="EMBL" id="DSDY01000035">
    <property type="protein sequence ID" value="HDS10192.1"/>
    <property type="molecule type" value="Genomic_DNA"/>
</dbReference>
<dbReference type="GO" id="GO:0042273">
    <property type="term" value="P:ribosomal large subunit biogenesis"/>
    <property type="evidence" value="ECO:0007669"/>
    <property type="project" value="TreeGrafter"/>
</dbReference>
<gene>
    <name evidence="3" type="primary">rpl14e</name>
    <name evidence="5" type="ORF">ENO04_01005</name>
</gene>
<dbReference type="GO" id="GO:0022625">
    <property type="term" value="C:cytosolic large ribosomal subunit"/>
    <property type="evidence" value="ECO:0007669"/>
    <property type="project" value="TreeGrafter"/>
</dbReference>
<organism evidence="5">
    <name type="scientific">Fervidicoccus fontis</name>
    <dbReference type="NCBI Taxonomy" id="683846"/>
    <lineage>
        <taxon>Archaea</taxon>
        <taxon>Thermoproteota</taxon>
        <taxon>Thermoprotei</taxon>
        <taxon>Fervidicoccales</taxon>
        <taxon>Fervidicoccaceae</taxon>
        <taxon>Fervidicoccus</taxon>
    </lineage>
</organism>
<reference evidence="5" key="1">
    <citation type="journal article" date="2020" name="mSystems">
        <title>Genome- and Community-Level Interaction Insights into Carbon Utilization and Element Cycling Functions of Hydrothermarchaeota in Hydrothermal Sediment.</title>
        <authorList>
            <person name="Zhou Z."/>
            <person name="Liu Y."/>
            <person name="Xu W."/>
            <person name="Pan J."/>
            <person name="Luo Z.H."/>
            <person name="Li M."/>
        </authorList>
    </citation>
    <scope>NUCLEOTIDE SEQUENCE [LARGE SCALE GENOMIC DNA]</scope>
    <source>
        <strain evidence="5">SpSt-123</strain>
    </source>
</reference>
<feature type="domain" description="KOW" evidence="4">
    <location>
        <begin position="7"/>
        <end position="34"/>
    </location>
</feature>
<dbReference type="AlphaFoldDB" id="A0A7C1IHH3"/>
<proteinExistence type="inferred from homology"/>
<dbReference type="HAMAP" id="MF_00721">
    <property type="entry name" value="Ribosomal_eL14"/>
    <property type="match status" value="1"/>
</dbReference>
<dbReference type="Gene3D" id="2.30.30.30">
    <property type="match status" value="1"/>
</dbReference>
<protein>
    <recommendedName>
        <fullName evidence="3">Large ribosomal subunit protein eL14</fullName>
    </recommendedName>
</protein>
<evidence type="ECO:0000256" key="1">
    <source>
        <dbReference type="ARBA" id="ARBA00022980"/>
    </source>
</evidence>
<dbReference type="Pfam" id="PF00467">
    <property type="entry name" value="KOW"/>
    <property type="match status" value="1"/>
</dbReference>
<dbReference type="GO" id="GO:0003723">
    <property type="term" value="F:RNA binding"/>
    <property type="evidence" value="ECO:0007669"/>
    <property type="project" value="InterPro"/>
</dbReference>
<dbReference type="SUPFAM" id="SSF50104">
    <property type="entry name" value="Translation proteins SH3-like domain"/>
    <property type="match status" value="1"/>
</dbReference>
<comment type="caution">
    <text evidence="5">The sequence shown here is derived from an EMBL/GenBank/DDBJ whole genome shotgun (WGS) entry which is preliminary data.</text>
</comment>
<comment type="similarity">
    <text evidence="3">Belongs to the eukaryotic ribosomal protein eL14 family.</text>
</comment>
<dbReference type="PANTHER" id="PTHR11127:SF2">
    <property type="entry name" value="LARGE RIBOSOMAL SUBUNIT PROTEIN EL14"/>
    <property type="match status" value="1"/>
</dbReference>
<keyword evidence="2 3" id="KW-0687">Ribonucleoprotein</keyword>
<accession>A0A7C1IHH3</accession>
<dbReference type="InterPro" id="IPR005824">
    <property type="entry name" value="KOW"/>
</dbReference>
<evidence type="ECO:0000313" key="5">
    <source>
        <dbReference type="EMBL" id="HDS10192.1"/>
    </source>
</evidence>
<dbReference type="InterPro" id="IPR041985">
    <property type="entry name" value="Ribosomal_eL14_KOW"/>
</dbReference>
<keyword evidence="1 3" id="KW-0689">Ribosomal protein</keyword>
<evidence type="ECO:0000256" key="3">
    <source>
        <dbReference type="HAMAP-Rule" id="MF_00721"/>
    </source>
</evidence>
<dbReference type="PANTHER" id="PTHR11127">
    <property type="entry name" value="60S RIBOSOMAL PROTEIN L14"/>
    <property type="match status" value="1"/>
</dbReference>
<evidence type="ECO:0000256" key="2">
    <source>
        <dbReference type="ARBA" id="ARBA00023274"/>
    </source>
</evidence>
<dbReference type="GO" id="GO:0006412">
    <property type="term" value="P:translation"/>
    <property type="evidence" value="ECO:0007669"/>
    <property type="project" value="UniProtKB-UniRule"/>
</dbReference>
<dbReference type="NCBIfam" id="NF003320">
    <property type="entry name" value="PRK04333.1"/>
    <property type="match status" value="1"/>
</dbReference>
<dbReference type="InterPro" id="IPR023651">
    <property type="entry name" value="Ribosomal_eL14_arc"/>
</dbReference>